<protein>
    <submittedName>
        <fullName evidence="2">Uncharacterized protein</fullName>
    </submittedName>
</protein>
<dbReference type="Proteomes" id="UP000255284">
    <property type="component" value="Unassembled WGS sequence"/>
</dbReference>
<feature type="region of interest" description="Disordered" evidence="1">
    <location>
        <begin position="1"/>
        <end position="20"/>
    </location>
</feature>
<gene>
    <name evidence="2" type="ORF">NCTC11819_00303</name>
</gene>
<comment type="caution">
    <text evidence="2">The sequence shown here is derived from an EMBL/GenBank/DDBJ whole genome shotgun (WGS) entry which is preliminary data.</text>
</comment>
<proteinExistence type="predicted"/>
<dbReference type="AlphaFoldDB" id="A0A8G2HR20"/>
<organism evidence="2 3">
    <name type="scientific">Mobiluncus mulieris</name>
    <dbReference type="NCBI Taxonomy" id="2052"/>
    <lineage>
        <taxon>Bacteria</taxon>
        <taxon>Bacillati</taxon>
        <taxon>Actinomycetota</taxon>
        <taxon>Actinomycetes</taxon>
        <taxon>Actinomycetales</taxon>
        <taxon>Actinomycetaceae</taxon>
        <taxon>Mobiluncus</taxon>
    </lineage>
</organism>
<sequence length="83" mass="9102">MNRRPTELGNARAPEKPVSGQNLGASAWRLAGSDKSGVQFLIFWSCAPDLVGRVYNGLNRGKNPQKRLGKGAPCILRDIWKLP</sequence>
<name>A0A8G2HR20_9ACTO</name>
<evidence type="ECO:0000313" key="3">
    <source>
        <dbReference type="Proteomes" id="UP000255284"/>
    </source>
</evidence>
<reference evidence="2 3" key="1">
    <citation type="submission" date="2018-06" db="EMBL/GenBank/DDBJ databases">
        <authorList>
            <consortium name="Pathogen Informatics"/>
            <person name="Doyle S."/>
        </authorList>
    </citation>
    <scope>NUCLEOTIDE SEQUENCE [LARGE SCALE GENOMIC DNA]</scope>
    <source>
        <strain evidence="2 3">NCTC11819</strain>
    </source>
</reference>
<evidence type="ECO:0000313" key="2">
    <source>
        <dbReference type="EMBL" id="STO15761.1"/>
    </source>
</evidence>
<accession>A0A8G2HR20</accession>
<evidence type="ECO:0000256" key="1">
    <source>
        <dbReference type="SAM" id="MobiDB-lite"/>
    </source>
</evidence>
<dbReference type="EMBL" id="UGGQ01000006">
    <property type="protein sequence ID" value="STO15761.1"/>
    <property type="molecule type" value="Genomic_DNA"/>
</dbReference>